<comment type="caution">
    <text evidence="5">The sequence shown here is derived from an EMBL/GenBank/DDBJ whole genome shotgun (WGS) entry which is preliminary data.</text>
</comment>
<evidence type="ECO:0000256" key="3">
    <source>
        <dbReference type="ARBA" id="ARBA00023163"/>
    </source>
</evidence>
<dbReference type="PANTHER" id="PTHR44846">
    <property type="entry name" value="MANNOSYL-D-GLYCERATE TRANSPORT/METABOLISM SYSTEM REPRESSOR MNGR-RELATED"/>
    <property type="match status" value="1"/>
</dbReference>
<keyword evidence="6" id="KW-1185">Reference proteome</keyword>
<name>A0A3S2VLH1_9ACTN</name>
<accession>A0A3S2VLH1</accession>
<evidence type="ECO:0000256" key="1">
    <source>
        <dbReference type="ARBA" id="ARBA00023015"/>
    </source>
</evidence>
<evidence type="ECO:0000313" key="6">
    <source>
        <dbReference type="Proteomes" id="UP000283128"/>
    </source>
</evidence>
<keyword evidence="2" id="KW-0238">DNA-binding</keyword>
<keyword evidence="1" id="KW-0805">Transcription regulation</keyword>
<dbReference type="InterPro" id="IPR036388">
    <property type="entry name" value="WH-like_DNA-bd_sf"/>
</dbReference>
<dbReference type="InterPro" id="IPR036390">
    <property type="entry name" value="WH_DNA-bd_sf"/>
</dbReference>
<sequence>MAALHRCRPRPRAVDSGCGGSICRRSTAVYRTVLRSRGLLQVPSVNYVSIDLDRTRPIWKQIAAVVVERIKDGTYPAGSRVPSVVELSAEFEVAASTAQKVLGHLKSEGLVRAEIGLGTFVEDRSTD</sequence>
<dbReference type="Proteomes" id="UP000283128">
    <property type="component" value="Unassembled WGS sequence"/>
</dbReference>
<dbReference type="CDD" id="cd07377">
    <property type="entry name" value="WHTH_GntR"/>
    <property type="match status" value="1"/>
</dbReference>
<dbReference type="Gene3D" id="1.10.10.10">
    <property type="entry name" value="Winged helix-like DNA-binding domain superfamily/Winged helix DNA-binding domain"/>
    <property type="match status" value="1"/>
</dbReference>
<dbReference type="Pfam" id="PF00392">
    <property type="entry name" value="GntR"/>
    <property type="match status" value="1"/>
</dbReference>
<dbReference type="GO" id="GO:0003677">
    <property type="term" value="F:DNA binding"/>
    <property type="evidence" value="ECO:0007669"/>
    <property type="project" value="UniProtKB-KW"/>
</dbReference>
<proteinExistence type="predicted"/>
<evidence type="ECO:0000259" key="4">
    <source>
        <dbReference type="PROSITE" id="PS50949"/>
    </source>
</evidence>
<dbReference type="EMBL" id="RZYA01000001">
    <property type="protein sequence ID" value="RVU28875.1"/>
    <property type="molecule type" value="Genomic_DNA"/>
</dbReference>
<keyword evidence="3" id="KW-0804">Transcription</keyword>
<dbReference type="OrthoDB" id="4338617at2"/>
<organism evidence="5 6">
    <name type="scientific">Streptomyces antnestii</name>
    <dbReference type="NCBI Taxonomy" id="2494256"/>
    <lineage>
        <taxon>Bacteria</taxon>
        <taxon>Bacillati</taxon>
        <taxon>Actinomycetota</taxon>
        <taxon>Actinomycetes</taxon>
        <taxon>Kitasatosporales</taxon>
        <taxon>Streptomycetaceae</taxon>
        <taxon>Streptomyces</taxon>
    </lineage>
</organism>
<dbReference type="GO" id="GO:0045892">
    <property type="term" value="P:negative regulation of DNA-templated transcription"/>
    <property type="evidence" value="ECO:0007669"/>
    <property type="project" value="TreeGrafter"/>
</dbReference>
<feature type="domain" description="HTH gntR-type" evidence="4">
    <location>
        <begin position="56"/>
        <end position="124"/>
    </location>
</feature>
<reference evidence="5 6" key="1">
    <citation type="submission" date="2019-01" db="EMBL/GenBank/DDBJ databases">
        <title>Genome sequences of Streptomyces and Rhizobium isolates collected from root and soil.</title>
        <authorList>
            <person name="Chhettri S."/>
            <person name="Sevigny J.L."/>
            <person name="Sen A."/>
            <person name="Ennis N."/>
            <person name="Tisa L."/>
        </authorList>
    </citation>
    <scope>NUCLEOTIDE SEQUENCE [LARGE SCALE GENOMIC DNA]</scope>
    <source>
        <strain evidence="5 6">San01</strain>
    </source>
</reference>
<dbReference type="InterPro" id="IPR000524">
    <property type="entry name" value="Tscrpt_reg_HTH_GntR"/>
</dbReference>
<dbReference type="InterPro" id="IPR050679">
    <property type="entry name" value="Bact_HTH_transcr_reg"/>
</dbReference>
<evidence type="ECO:0000313" key="5">
    <source>
        <dbReference type="EMBL" id="RVU28875.1"/>
    </source>
</evidence>
<dbReference type="SMART" id="SM00345">
    <property type="entry name" value="HTH_GNTR"/>
    <property type="match status" value="1"/>
</dbReference>
<evidence type="ECO:0000256" key="2">
    <source>
        <dbReference type="ARBA" id="ARBA00023125"/>
    </source>
</evidence>
<dbReference type="PROSITE" id="PS50949">
    <property type="entry name" value="HTH_GNTR"/>
    <property type="match status" value="1"/>
</dbReference>
<dbReference type="PANTHER" id="PTHR44846:SF1">
    <property type="entry name" value="MANNOSYL-D-GLYCERATE TRANSPORT_METABOLISM SYSTEM REPRESSOR MNGR-RELATED"/>
    <property type="match status" value="1"/>
</dbReference>
<protein>
    <submittedName>
        <fullName evidence="5">GntR family transcriptional regulator</fullName>
    </submittedName>
</protein>
<dbReference type="SUPFAM" id="SSF46785">
    <property type="entry name" value="Winged helix' DNA-binding domain"/>
    <property type="match status" value="1"/>
</dbReference>
<dbReference type="GO" id="GO:0003700">
    <property type="term" value="F:DNA-binding transcription factor activity"/>
    <property type="evidence" value="ECO:0007669"/>
    <property type="project" value="InterPro"/>
</dbReference>
<dbReference type="AlphaFoldDB" id="A0A3S2VLH1"/>
<gene>
    <name evidence="5" type="ORF">EOT10_03165</name>
</gene>